<feature type="transmembrane region" description="Helical" evidence="2">
    <location>
        <begin position="484"/>
        <end position="505"/>
    </location>
</feature>
<gene>
    <name evidence="3" type="ordered locus">AS9A_3041</name>
</gene>
<name>F6ELP0_HOYSD</name>
<feature type="transmembrane region" description="Helical" evidence="2">
    <location>
        <begin position="42"/>
        <end position="67"/>
    </location>
</feature>
<feature type="transmembrane region" description="Helical" evidence="2">
    <location>
        <begin position="321"/>
        <end position="338"/>
    </location>
</feature>
<proteinExistence type="predicted"/>
<dbReference type="AlphaFoldDB" id="F6ELP0"/>
<feature type="region of interest" description="Disordered" evidence="1">
    <location>
        <begin position="1"/>
        <end position="21"/>
    </location>
</feature>
<feature type="transmembrane region" description="Helical" evidence="2">
    <location>
        <begin position="211"/>
        <end position="228"/>
    </location>
</feature>
<dbReference type="STRING" id="443218.AS9A_3041"/>
<dbReference type="RefSeq" id="WP_013807837.1">
    <property type="nucleotide sequence ID" value="NC_015564.1"/>
</dbReference>
<feature type="transmembrane region" description="Helical" evidence="2">
    <location>
        <begin position="148"/>
        <end position="172"/>
    </location>
</feature>
<feature type="transmembrane region" description="Helical" evidence="2">
    <location>
        <begin position="418"/>
        <end position="442"/>
    </location>
</feature>
<keyword evidence="2" id="KW-0812">Transmembrane</keyword>
<evidence type="ECO:0000313" key="3">
    <source>
        <dbReference type="EMBL" id="AEF41488.1"/>
    </source>
</evidence>
<dbReference type="eggNOG" id="COG3559">
    <property type="taxonomic scope" value="Bacteria"/>
</dbReference>
<organism evidence="3 4">
    <name type="scientific">Hoyosella subflava (strain DSM 45089 / JCM 17490 / NBRC 109087 / DQS3-9A1)</name>
    <name type="common">Amycolicicoccus subflavus</name>
    <dbReference type="NCBI Taxonomy" id="443218"/>
    <lineage>
        <taxon>Bacteria</taxon>
        <taxon>Bacillati</taxon>
        <taxon>Actinomycetota</taxon>
        <taxon>Actinomycetes</taxon>
        <taxon>Mycobacteriales</taxon>
        <taxon>Hoyosellaceae</taxon>
        <taxon>Hoyosella</taxon>
    </lineage>
</organism>
<keyword evidence="4" id="KW-1185">Reference proteome</keyword>
<evidence type="ECO:0000313" key="4">
    <source>
        <dbReference type="Proteomes" id="UP000009235"/>
    </source>
</evidence>
<keyword evidence="2" id="KW-1133">Transmembrane helix</keyword>
<feature type="transmembrane region" description="Helical" evidence="2">
    <location>
        <begin position="95"/>
        <end position="122"/>
    </location>
</feature>
<dbReference type="HOGENOM" id="CLU_036785_2_0_11"/>
<feature type="transmembrane region" description="Helical" evidence="2">
    <location>
        <begin position="454"/>
        <end position="477"/>
    </location>
</feature>
<feature type="transmembrane region" description="Helical" evidence="2">
    <location>
        <begin position="184"/>
        <end position="204"/>
    </location>
</feature>
<evidence type="ECO:0000256" key="1">
    <source>
        <dbReference type="SAM" id="MobiDB-lite"/>
    </source>
</evidence>
<dbReference type="EMBL" id="CP002786">
    <property type="protein sequence ID" value="AEF41488.1"/>
    <property type="molecule type" value="Genomic_DNA"/>
</dbReference>
<evidence type="ECO:0000256" key="2">
    <source>
        <dbReference type="SAM" id="Phobius"/>
    </source>
</evidence>
<dbReference type="OrthoDB" id="2014935at2"/>
<dbReference type="Proteomes" id="UP000009235">
    <property type="component" value="Chromosome"/>
</dbReference>
<feature type="transmembrane region" description="Helical" evidence="2">
    <location>
        <begin position="262"/>
        <end position="284"/>
    </location>
</feature>
<keyword evidence="2" id="KW-0472">Membrane</keyword>
<accession>F6ELP0</accession>
<feature type="transmembrane region" description="Helical" evidence="2">
    <location>
        <begin position="525"/>
        <end position="548"/>
    </location>
</feature>
<dbReference type="KEGG" id="asd:AS9A_3041"/>
<sequence length="555" mass="58454">MSTLAGERPATLHPPHSSVEQSPLTGTLLLARFMLRRDRVRLPIWIASLVTFVVGTAAMLPGVYAGFEEQQLRASLIGNPGTRAMTGPGYGLDNYTFGAMLALEFLSWTAIFLVIMSILMVVRHTRAEEENGTAELLRATVMGRHAPLVAALLVTAGANLVIGLLIALGLGALGLNGVSWSGSLLFGFALASTGVVFAAVAAVTAQVSENARAASGLAGAVFAASYLVRAAGDMSQVGGNALSWLSPIGWAQQTRVYVDDRWWPLLLSASLTALLLVSAFWLSTRRDVAAGLRRPKKGRPAASKLLATPLGFVWRMQRTSILWWAFGLTAFGLFYGTLAGELEDFIEGLTTLEDWIGAVGGQAMIDSFLSVIVMMLAIIVSAFAVLSIRRVRSDETSGGLEQILATGVSRNRWLGTHLLVTMAASAALLVLSAGGLGLTAALGTGDLTLFPRLVVAGLVYAPAVWLIAALAVSLIGALPRLSTLVWLMVAYAGIVSTFGDLLGLPSWAGRLSPFGWVPLLTAEPFALAPILVLSATVVVLTGAGMSAWSRRDIST</sequence>
<protein>
    <submittedName>
        <fullName evidence="3">Uncharacterized protein</fullName>
    </submittedName>
</protein>
<reference evidence="3 4" key="1">
    <citation type="journal article" date="2011" name="J. Bacteriol.">
        <title>Complete genome sequence of Amycolicicoccus subflavus DQS3-9A1T, an actinomycete isolated from crude oil-polluted soil.</title>
        <authorList>
            <person name="Cai M."/>
            <person name="Chen W.M."/>
            <person name="Nie Y."/>
            <person name="Chi C.Q."/>
            <person name="Wang Y.N."/>
            <person name="Tang Y.Q."/>
            <person name="Li G.Y."/>
            <person name="Wu X.L."/>
        </authorList>
    </citation>
    <scope>NUCLEOTIDE SEQUENCE [LARGE SCALE GENOMIC DNA]</scope>
    <source>
        <strain evidence="4">DSM 45089 / DQS3-9A1</strain>
    </source>
</reference>
<feature type="transmembrane region" description="Helical" evidence="2">
    <location>
        <begin position="368"/>
        <end position="388"/>
    </location>
</feature>